<dbReference type="RefSeq" id="WP_090094012.1">
    <property type="nucleotide sequence ID" value="NZ_CBCRVU010000001.1"/>
</dbReference>
<dbReference type="Gene3D" id="3.30.160.250">
    <property type="match status" value="1"/>
</dbReference>
<organism evidence="2 3">
    <name type="scientific">Lactobacillus bombicola</name>
    <dbReference type="NCBI Taxonomy" id="1505723"/>
    <lineage>
        <taxon>Bacteria</taxon>
        <taxon>Bacillati</taxon>
        <taxon>Bacillota</taxon>
        <taxon>Bacilli</taxon>
        <taxon>Lactobacillales</taxon>
        <taxon>Lactobacillaceae</taxon>
        <taxon>Lactobacillus</taxon>
    </lineage>
</organism>
<dbReference type="InterPro" id="IPR031807">
    <property type="entry name" value="HicB-like"/>
</dbReference>
<dbReference type="STRING" id="1505723.SAMN04487792_1548"/>
<gene>
    <name evidence="2" type="ORF">SAMN04487792_1548</name>
</gene>
<evidence type="ECO:0000313" key="3">
    <source>
        <dbReference type="Proteomes" id="UP000199599"/>
    </source>
</evidence>
<name>A0A1I1TVS3_9LACO</name>
<dbReference type="AlphaFoldDB" id="A0A1I1TVS3"/>
<dbReference type="EMBL" id="FOMN01000011">
    <property type="protein sequence ID" value="SFD60553.1"/>
    <property type="molecule type" value="Genomic_DNA"/>
</dbReference>
<evidence type="ECO:0000313" key="2">
    <source>
        <dbReference type="EMBL" id="SFD60553.1"/>
    </source>
</evidence>
<proteinExistence type="predicted"/>
<evidence type="ECO:0000259" key="1">
    <source>
        <dbReference type="Pfam" id="PF15919"/>
    </source>
</evidence>
<protein>
    <submittedName>
        <fullName evidence="2">Predicted nuclease of the RNAse H fold, HicB family</fullName>
    </submittedName>
</protein>
<sequence>MAYKYFGTLLHNIADNVWEVKFEDFPEAITFGETPAEAYSYGKDALILALDGKTNFPKPTEFKKQVDFNRSDYDEAFQLPFEVTKAEIESTVKHEKVRKNLTIPKYLADAADKKNINYSKLMSRALEKELGV</sequence>
<dbReference type="Proteomes" id="UP000199599">
    <property type="component" value="Unassembled WGS sequence"/>
</dbReference>
<feature type="domain" description="HicB-like antitoxin of toxin-antitoxin system" evidence="1">
    <location>
        <begin position="9"/>
        <end position="120"/>
    </location>
</feature>
<dbReference type="InterPro" id="IPR035069">
    <property type="entry name" value="TTHA1013/TTHA0281-like"/>
</dbReference>
<dbReference type="SUPFAM" id="SSF143100">
    <property type="entry name" value="TTHA1013/TTHA0281-like"/>
    <property type="match status" value="1"/>
</dbReference>
<dbReference type="Pfam" id="PF15919">
    <property type="entry name" value="HicB_lk_antitox"/>
    <property type="match status" value="1"/>
</dbReference>
<accession>A0A1I1TVS3</accession>
<reference evidence="3" key="1">
    <citation type="submission" date="2016-10" db="EMBL/GenBank/DDBJ databases">
        <authorList>
            <person name="Varghese N."/>
            <person name="Submissions S."/>
        </authorList>
    </citation>
    <scope>NUCLEOTIDE SEQUENCE [LARGE SCALE GENOMIC DNA]</scope>
    <source>
        <strain evidence="3">R-53102</strain>
    </source>
</reference>